<organism evidence="1 2">
    <name type="scientific">Corchorus capsularis</name>
    <name type="common">Jute</name>
    <dbReference type="NCBI Taxonomy" id="210143"/>
    <lineage>
        <taxon>Eukaryota</taxon>
        <taxon>Viridiplantae</taxon>
        <taxon>Streptophyta</taxon>
        <taxon>Embryophyta</taxon>
        <taxon>Tracheophyta</taxon>
        <taxon>Spermatophyta</taxon>
        <taxon>Magnoliopsida</taxon>
        <taxon>eudicotyledons</taxon>
        <taxon>Gunneridae</taxon>
        <taxon>Pentapetalae</taxon>
        <taxon>rosids</taxon>
        <taxon>malvids</taxon>
        <taxon>Malvales</taxon>
        <taxon>Malvaceae</taxon>
        <taxon>Grewioideae</taxon>
        <taxon>Apeibeae</taxon>
        <taxon>Corchorus</taxon>
    </lineage>
</organism>
<name>A0A1R3JBH4_COCAP</name>
<comment type="caution">
    <text evidence="1">The sequence shown here is derived from an EMBL/GenBank/DDBJ whole genome shotgun (WGS) entry which is preliminary data.</text>
</comment>
<gene>
    <name evidence="1" type="ORF">CCACVL1_06910</name>
</gene>
<dbReference type="Gramene" id="OMO92164">
    <property type="protein sequence ID" value="OMO92164"/>
    <property type="gene ID" value="CCACVL1_06910"/>
</dbReference>
<protein>
    <submittedName>
        <fullName evidence="1">Uncharacterized protein</fullName>
    </submittedName>
</protein>
<keyword evidence="2" id="KW-1185">Reference proteome</keyword>
<dbReference type="Proteomes" id="UP000188268">
    <property type="component" value="Unassembled WGS sequence"/>
</dbReference>
<accession>A0A1R3JBH4</accession>
<dbReference type="EMBL" id="AWWV01008236">
    <property type="protein sequence ID" value="OMO92164.1"/>
    <property type="molecule type" value="Genomic_DNA"/>
</dbReference>
<evidence type="ECO:0000313" key="2">
    <source>
        <dbReference type="Proteomes" id="UP000188268"/>
    </source>
</evidence>
<proteinExistence type="predicted"/>
<dbReference type="AlphaFoldDB" id="A0A1R3JBH4"/>
<evidence type="ECO:0000313" key="1">
    <source>
        <dbReference type="EMBL" id="OMO92164.1"/>
    </source>
</evidence>
<sequence length="61" mass="6528">MAGAAVVVASTFINFSFVFRKPTSLVSVLPARGTICHHDISASQKLNVTTFKVSTQECAKN</sequence>
<reference evidence="1 2" key="1">
    <citation type="submission" date="2013-09" db="EMBL/GenBank/DDBJ databases">
        <title>Corchorus capsularis genome sequencing.</title>
        <authorList>
            <person name="Alam M."/>
            <person name="Haque M.S."/>
            <person name="Islam M.S."/>
            <person name="Emdad E.M."/>
            <person name="Islam M.M."/>
            <person name="Ahmed B."/>
            <person name="Halim A."/>
            <person name="Hossen Q.M.M."/>
            <person name="Hossain M.Z."/>
            <person name="Ahmed R."/>
            <person name="Khan M.M."/>
            <person name="Islam R."/>
            <person name="Rashid M.M."/>
            <person name="Khan S.A."/>
            <person name="Rahman M.S."/>
            <person name="Alam M."/>
        </authorList>
    </citation>
    <scope>NUCLEOTIDE SEQUENCE [LARGE SCALE GENOMIC DNA]</scope>
    <source>
        <strain evidence="2">cv. CVL-1</strain>
        <tissue evidence="1">Whole seedling</tissue>
    </source>
</reference>